<feature type="domain" description="Survival protein SurE-like phosphatase/nucleotidase" evidence="2">
    <location>
        <begin position="23"/>
        <end position="240"/>
    </location>
</feature>
<proteinExistence type="predicted"/>
<keyword evidence="4" id="KW-1185">Reference proteome</keyword>
<evidence type="ECO:0000256" key="1">
    <source>
        <dbReference type="SAM" id="MobiDB-lite"/>
    </source>
</evidence>
<feature type="region of interest" description="Disordered" evidence="1">
    <location>
        <begin position="246"/>
        <end position="284"/>
    </location>
</feature>
<sequence>MSTTSATYPELPTVLLIVSFEKVVTNDDGPCSKEESPFLHSFSELLLAEFLRSERDKLKVVIPDSQKSWIGKAYLIKEKITVVNYNPSTGETSTDSSASVAQHYPWKLISGTPASCSNLGLFNLFPGQIDLVISGPNYGRNTSSAFSLSSGTVGAAMDAALTNHRAIALSYGIFERPISEAILNAANQIAVKIIKELWKTGFGEPGDPDYPDLYSVNIPLVPAILEEPKVMWTSESRTRYARLFLPATDPSKPQPMQPAEIDEASSHRETLPPDAPLIGSSKPQNGPLEFVFKPDISALIDPNAPQLLEGSDAWALNRGFSTVSPLYAAFKPAPRPKPHPTTSSISDRDPVWKI</sequence>
<keyword evidence="3" id="KW-0378">Hydrolase</keyword>
<feature type="region of interest" description="Disordered" evidence="1">
    <location>
        <begin position="331"/>
        <end position="354"/>
    </location>
</feature>
<reference evidence="3 4" key="1">
    <citation type="submission" date="2015-08" db="EMBL/GenBank/DDBJ databases">
        <title>Next Generation Sequencing and Analysis of the Genome of Puccinia sorghi L Schw, the Causal Agent of Maize Common Rust.</title>
        <authorList>
            <person name="Rochi L."/>
            <person name="Burguener G."/>
            <person name="Darino M."/>
            <person name="Turjanski A."/>
            <person name="Kreff E."/>
            <person name="Dieguez M.J."/>
            <person name="Sacco F."/>
        </authorList>
    </citation>
    <scope>NUCLEOTIDE SEQUENCE [LARGE SCALE GENOMIC DNA]</scope>
    <source>
        <strain evidence="3 4">RO10H11247</strain>
    </source>
</reference>
<dbReference type="OrthoDB" id="202825at2759"/>
<dbReference type="NCBIfam" id="TIGR00087">
    <property type="entry name" value="surE"/>
    <property type="match status" value="1"/>
</dbReference>
<dbReference type="STRING" id="27349.A0A0L6V219"/>
<dbReference type="AlphaFoldDB" id="A0A0L6V219"/>
<dbReference type="GO" id="GO:0008254">
    <property type="term" value="F:3'-nucleotidase activity"/>
    <property type="evidence" value="ECO:0007669"/>
    <property type="project" value="UniProtKB-EC"/>
</dbReference>
<dbReference type="PANTHER" id="PTHR47551">
    <property type="entry name" value="TUBULIN--TYROSINE LIGASE PBY1-RELATED"/>
    <property type="match status" value="1"/>
</dbReference>
<dbReference type="Proteomes" id="UP000037035">
    <property type="component" value="Unassembled WGS sequence"/>
</dbReference>
<dbReference type="EC" id="3.1.3.6" evidence="3"/>
<dbReference type="Pfam" id="PF01975">
    <property type="entry name" value="SurE"/>
    <property type="match status" value="1"/>
</dbReference>
<evidence type="ECO:0000313" key="4">
    <source>
        <dbReference type="Proteomes" id="UP000037035"/>
    </source>
</evidence>
<dbReference type="Gene3D" id="3.40.1210.10">
    <property type="entry name" value="Survival protein SurE-like phosphatase/nucleotidase"/>
    <property type="match status" value="1"/>
</dbReference>
<evidence type="ECO:0000313" key="3">
    <source>
        <dbReference type="EMBL" id="KNZ54813.1"/>
    </source>
</evidence>
<dbReference type="GO" id="GO:0000932">
    <property type="term" value="C:P-body"/>
    <property type="evidence" value="ECO:0007669"/>
    <property type="project" value="TreeGrafter"/>
</dbReference>
<dbReference type="SUPFAM" id="SSF64167">
    <property type="entry name" value="SurE-like"/>
    <property type="match status" value="1"/>
</dbReference>
<dbReference type="InterPro" id="IPR027746">
    <property type="entry name" value="TTL"/>
</dbReference>
<dbReference type="EMBL" id="LAVV01007776">
    <property type="protein sequence ID" value="KNZ54813.1"/>
    <property type="molecule type" value="Genomic_DNA"/>
</dbReference>
<dbReference type="PANTHER" id="PTHR47551:SF1">
    <property type="entry name" value="TUBULIN--TYROSINE LIGASE PBY1-RELATED"/>
    <property type="match status" value="1"/>
</dbReference>
<accession>A0A0L6V219</accession>
<name>A0A0L6V219_9BASI</name>
<evidence type="ECO:0000259" key="2">
    <source>
        <dbReference type="Pfam" id="PF01975"/>
    </source>
</evidence>
<dbReference type="InterPro" id="IPR002828">
    <property type="entry name" value="SurE-like_Pase/nucleotidase"/>
</dbReference>
<dbReference type="VEuPathDB" id="FungiDB:VP01_2847g4"/>
<dbReference type="InterPro" id="IPR036523">
    <property type="entry name" value="SurE-like_sf"/>
</dbReference>
<comment type="caution">
    <text evidence="3">The sequence shown here is derived from an EMBL/GenBank/DDBJ whole genome shotgun (WGS) entry which is preliminary data.</text>
</comment>
<organism evidence="3 4">
    <name type="scientific">Puccinia sorghi</name>
    <dbReference type="NCBI Taxonomy" id="27349"/>
    <lineage>
        <taxon>Eukaryota</taxon>
        <taxon>Fungi</taxon>
        <taxon>Dikarya</taxon>
        <taxon>Basidiomycota</taxon>
        <taxon>Pucciniomycotina</taxon>
        <taxon>Pucciniomycetes</taxon>
        <taxon>Pucciniales</taxon>
        <taxon>Pucciniaceae</taxon>
        <taxon>Puccinia</taxon>
    </lineage>
</organism>
<protein>
    <submittedName>
        <fullName evidence="3">5'/3'-nucleotidase SurE</fullName>
        <ecNumber evidence="3">3.1.3.6</ecNumber>
    </submittedName>
</protein>
<gene>
    <name evidence="3" type="primary">surE</name>
    <name evidence="3" type="ORF">VP01_2847g4</name>
</gene>